<dbReference type="Pfam" id="PF12287">
    <property type="entry name" value="Caprin-1_C"/>
    <property type="match status" value="2"/>
</dbReference>
<dbReference type="Pfam" id="PF18293">
    <property type="entry name" value="Caprin-1_dimer"/>
    <property type="match status" value="1"/>
</dbReference>
<evidence type="ECO:0000313" key="11">
    <source>
        <dbReference type="EMBL" id="CAF99668.1"/>
    </source>
</evidence>
<reference evidence="11" key="2">
    <citation type="submission" date="2004-02" db="EMBL/GenBank/DDBJ databases">
        <authorList>
            <consortium name="Genoscope"/>
            <consortium name="Whitehead Institute Centre for Genome Research"/>
        </authorList>
    </citation>
    <scope>NUCLEOTIDE SEQUENCE</scope>
</reference>
<comment type="caution">
    <text evidence="11">The sequence shown here is derived from an EMBL/GenBank/DDBJ whole genome shotgun (WGS) entry which is preliminary data.</text>
</comment>
<dbReference type="GO" id="GO:0003723">
    <property type="term" value="F:RNA binding"/>
    <property type="evidence" value="ECO:0007669"/>
    <property type="project" value="UniProtKB-KW"/>
</dbReference>
<dbReference type="GO" id="GO:0005737">
    <property type="term" value="C:cytoplasm"/>
    <property type="evidence" value="ECO:0007669"/>
    <property type="project" value="UniProtKB-SubCell"/>
</dbReference>
<dbReference type="InterPro" id="IPR041637">
    <property type="entry name" value="Caprin-1_dimer"/>
</dbReference>
<evidence type="ECO:0000256" key="3">
    <source>
        <dbReference type="ARBA" id="ARBA00022490"/>
    </source>
</evidence>
<keyword evidence="4" id="KW-0221">Differentiation</keyword>
<evidence type="ECO:0000259" key="10">
    <source>
        <dbReference type="Pfam" id="PF18293"/>
    </source>
</evidence>
<reference evidence="11" key="1">
    <citation type="journal article" date="2004" name="Nature">
        <title>Genome duplication in the teleost fish Tetraodon nigroviridis reveals the early vertebrate proto-karyotype.</title>
        <authorList>
            <person name="Jaillon O."/>
            <person name="Aury J.-M."/>
            <person name="Brunet F."/>
            <person name="Petit J.-L."/>
            <person name="Stange-Thomann N."/>
            <person name="Mauceli E."/>
            <person name="Bouneau L."/>
            <person name="Fischer C."/>
            <person name="Ozouf-Costaz C."/>
            <person name="Bernot A."/>
            <person name="Nicaud S."/>
            <person name="Jaffe D."/>
            <person name="Fisher S."/>
            <person name="Lutfalla G."/>
            <person name="Dossat C."/>
            <person name="Segurens B."/>
            <person name="Dasilva C."/>
            <person name="Salanoubat M."/>
            <person name="Levy M."/>
            <person name="Boudet N."/>
            <person name="Castellano S."/>
            <person name="Anthouard V."/>
            <person name="Jubin C."/>
            <person name="Castelli V."/>
            <person name="Katinka M."/>
            <person name="Vacherie B."/>
            <person name="Biemont C."/>
            <person name="Skalli Z."/>
            <person name="Cattolico L."/>
            <person name="Poulain J."/>
            <person name="De Berardinis V."/>
            <person name="Cruaud C."/>
            <person name="Duprat S."/>
            <person name="Brottier P."/>
            <person name="Coutanceau J.-P."/>
            <person name="Gouzy J."/>
            <person name="Parra G."/>
            <person name="Lardier G."/>
            <person name="Chapple C."/>
            <person name="McKernan K.J."/>
            <person name="McEwan P."/>
            <person name="Bosak S."/>
            <person name="Kellis M."/>
            <person name="Volff J.-N."/>
            <person name="Guigo R."/>
            <person name="Zody M.C."/>
            <person name="Mesirov J."/>
            <person name="Lindblad-Toh K."/>
            <person name="Birren B."/>
            <person name="Nusbaum C."/>
            <person name="Kahn D."/>
            <person name="Robinson-Rechavi M."/>
            <person name="Laudet V."/>
            <person name="Schachter V."/>
            <person name="Quetier F."/>
            <person name="Saurin W."/>
            <person name="Scarpelli C."/>
            <person name="Wincker P."/>
            <person name="Lander E.S."/>
            <person name="Weissenbach J."/>
            <person name="Roest Crollius H."/>
        </authorList>
    </citation>
    <scope>NUCLEOTIDE SEQUENCE [LARGE SCALE GENOMIC DNA]</scope>
</reference>
<comment type="similarity">
    <text evidence="2">Belongs to the caprin family.</text>
</comment>
<gene>
    <name evidence="11" type="ORF">GSTENG00017823001</name>
</gene>
<keyword evidence="3" id="KW-0963">Cytoplasm</keyword>
<keyword evidence="5" id="KW-0694">RNA-binding</keyword>
<feature type="domain" description="Cytoplasmic activation/proliferation-associated protein-1 C term" evidence="9">
    <location>
        <begin position="491"/>
        <end position="553"/>
    </location>
</feature>
<feature type="domain" description="Caprin-1 dimerization" evidence="10">
    <location>
        <begin position="166"/>
        <end position="282"/>
    </location>
</feature>
<evidence type="ECO:0000256" key="6">
    <source>
        <dbReference type="ARBA" id="ARBA00023193"/>
    </source>
</evidence>
<dbReference type="GO" id="GO:0030154">
    <property type="term" value="P:cell differentiation"/>
    <property type="evidence" value="ECO:0007669"/>
    <property type="project" value="UniProtKB-KW"/>
</dbReference>
<sequence>MSVSTGRAAASTSTMSPKLLRRSFQHLQKKKKQTQALRMDLLNKEKSRRLRTLRTPDCLYKMPSATVGNAAATSAIPDLGSGSHQETMKQIFNVIDKKVRNMEKKKSKLDDYQTKKNKGERLNQDQLEALTKYQEVINNLEFARELQKSFVTLGQEVQKAVKKTARREQLQREEMEQRRLKTVLELQFILDQLGEDNVRQALKRADASGAPLLTDADLTSLDEFYKLVGPERNYDMRLADQYEQASLHLWELLEGRDKAVAGTTYKSLKETLHKVLCSGYFDRAQTHPNGTCQEEEEQEEPPAVAESPDGAQPSEPASEKYTEPVQVETTEFVNRQFIPETAYSATDKDQVEGWTVEAQMVNVLQHQPPSLLTPEPPVAVNHVAPPAASDPVVRKQVVQDLMAQMQGTYNFMQVCYNPGTWGLCGSDSMLEFDGQALDPAIVSAQPMKPGQTVDLQQMGCPASELCSDSHYSLSLSESRLPQTSAVSGQETTQVSKIRKVFNMSAPIPPAPDGPIDALKQPSQFPGGYGQGFGSQPERTVDQADIPQETLQSGEGNVAFRGLFCHRFCLLWMVALKRLHILKSPTPSVQLLGGFRPRSRSWLQPEVPRIPQRALASLDSPFTTAGLCPGALPGIPVA</sequence>
<evidence type="ECO:0000259" key="9">
    <source>
        <dbReference type="Pfam" id="PF12287"/>
    </source>
</evidence>
<dbReference type="InterPro" id="IPR028816">
    <property type="entry name" value="Caprin"/>
</dbReference>
<dbReference type="OrthoDB" id="10062814at2759"/>
<dbReference type="KEGG" id="tng:GSTEN00017823G001"/>
<dbReference type="InterPro" id="IPR022070">
    <property type="entry name" value="Caprin-1_C"/>
</dbReference>
<keyword evidence="7" id="KW-0175">Coiled coil</keyword>
<evidence type="ECO:0000256" key="8">
    <source>
        <dbReference type="SAM" id="MobiDB-lite"/>
    </source>
</evidence>
<evidence type="ECO:0000256" key="5">
    <source>
        <dbReference type="ARBA" id="ARBA00022884"/>
    </source>
</evidence>
<comment type="subcellular location">
    <subcellularLocation>
        <location evidence="1">Cytoplasm</location>
    </subcellularLocation>
</comment>
<dbReference type="PANTHER" id="PTHR22922:SF3">
    <property type="entry name" value="CAPRIN-1"/>
    <property type="match status" value="1"/>
</dbReference>
<dbReference type="EMBL" id="CAAE01014581">
    <property type="protein sequence ID" value="CAF99668.1"/>
    <property type="molecule type" value="Genomic_DNA"/>
</dbReference>
<feature type="coiled-coil region" evidence="7">
    <location>
        <begin position="95"/>
        <end position="122"/>
    </location>
</feature>
<dbReference type="AlphaFoldDB" id="Q4SI64"/>
<evidence type="ECO:0000256" key="1">
    <source>
        <dbReference type="ARBA" id="ARBA00004496"/>
    </source>
</evidence>
<feature type="domain" description="Cytoplasmic activation/proliferation-associated protein-1 C term" evidence="9">
    <location>
        <begin position="398"/>
        <end position="487"/>
    </location>
</feature>
<evidence type="ECO:0000256" key="4">
    <source>
        <dbReference type="ARBA" id="ARBA00022782"/>
    </source>
</evidence>
<organism evidence="11">
    <name type="scientific">Tetraodon nigroviridis</name>
    <name type="common">Spotted green pufferfish</name>
    <name type="synonym">Chelonodon nigroviridis</name>
    <dbReference type="NCBI Taxonomy" id="99883"/>
    <lineage>
        <taxon>Eukaryota</taxon>
        <taxon>Metazoa</taxon>
        <taxon>Chordata</taxon>
        <taxon>Craniata</taxon>
        <taxon>Vertebrata</taxon>
        <taxon>Euteleostomi</taxon>
        <taxon>Actinopterygii</taxon>
        <taxon>Neopterygii</taxon>
        <taxon>Teleostei</taxon>
        <taxon>Neoteleostei</taxon>
        <taxon>Acanthomorphata</taxon>
        <taxon>Eupercaria</taxon>
        <taxon>Tetraodontiformes</taxon>
        <taxon>Tetradontoidea</taxon>
        <taxon>Tetraodontidae</taxon>
        <taxon>Tetraodon</taxon>
    </lineage>
</organism>
<proteinExistence type="inferred from homology"/>
<feature type="region of interest" description="Disordered" evidence="8">
    <location>
        <begin position="287"/>
        <end position="324"/>
    </location>
</feature>
<dbReference type="PANTHER" id="PTHR22922">
    <property type="entry name" value="GPI-ANCHORED PROTEIN P137"/>
    <property type="match status" value="1"/>
</dbReference>
<dbReference type="GO" id="GO:0017148">
    <property type="term" value="P:negative regulation of translation"/>
    <property type="evidence" value="ECO:0007669"/>
    <property type="project" value="UniProtKB-KW"/>
</dbReference>
<evidence type="ECO:0000256" key="7">
    <source>
        <dbReference type="SAM" id="Coils"/>
    </source>
</evidence>
<evidence type="ECO:0000256" key="2">
    <source>
        <dbReference type="ARBA" id="ARBA00007950"/>
    </source>
</evidence>
<name>Q4SI64_TETNG</name>
<protein>
    <submittedName>
        <fullName evidence="11">(spotted green pufferfish) hypothetical protein</fullName>
    </submittedName>
</protein>
<keyword evidence="6" id="KW-0652">Protein synthesis inhibitor</keyword>
<accession>Q4SI64</accession>